<evidence type="ECO:0000256" key="1">
    <source>
        <dbReference type="SAM" id="MobiDB-lite"/>
    </source>
</evidence>
<reference evidence="2" key="1">
    <citation type="journal article" date="2020" name="Nature">
        <title>Giant virus diversity and host interactions through global metagenomics.</title>
        <authorList>
            <person name="Schulz F."/>
            <person name="Roux S."/>
            <person name="Paez-Espino D."/>
            <person name="Jungbluth S."/>
            <person name="Walsh D.A."/>
            <person name="Denef V.J."/>
            <person name="McMahon K.D."/>
            <person name="Konstantinidis K.T."/>
            <person name="Eloe-Fadrosh E.A."/>
            <person name="Kyrpides N.C."/>
            <person name="Woyke T."/>
        </authorList>
    </citation>
    <scope>NUCLEOTIDE SEQUENCE</scope>
    <source>
        <strain evidence="2">GVMAG-M-3300009068-25</strain>
    </source>
</reference>
<protein>
    <submittedName>
        <fullName evidence="2">Uncharacterized protein</fullName>
    </submittedName>
</protein>
<proteinExistence type="predicted"/>
<organism evidence="2">
    <name type="scientific">viral metagenome</name>
    <dbReference type="NCBI Taxonomy" id="1070528"/>
    <lineage>
        <taxon>unclassified sequences</taxon>
        <taxon>metagenomes</taxon>
        <taxon>organismal metagenomes</taxon>
    </lineage>
</organism>
<accession>A0A6C0EN13</accession>
<name>A0A6C0EN13_9ZZZZ</name>
<dbReference type="AlphaFoldDB" id="A0A6C0EN13"/>
<sequence length="237" mass="26755">MFSTIDRSIVYEVGTDITENDINIVSDLWTMEDRQVYRGARDPNYTHANVYWLYDPDSLDRVGLSEHKLDDPSDVALLWYKENPFSTLLQEDGWVEGESFWSKVPSHVYEQCLAEGWTTPAAVAERCLRGSTRVVTVDTLIAKPKVYSCAKCKTKSFTKSACSTESVLDFPEKEKVWFIDERMVVYTPPTGSSVWSITQPQSPSDPSSQPEVQTVPVQPVESVDESPHSSPPETHPQ</sequence>
<evidence type="ECO:0000313" key="2">
    <source>
        <dbReference type="EMBL" id="QHT30041.1"/>
    </source>
</evidence>
<feature type="region of interest" description="Disordered" evidence="1">
    <location>
        <begin position="192"/>
        <end position="237"/>
    </location>
</feature>
<feature type="compositionally biased region" description="Low complexity" evidence="1">
    <location>
        <begin position="199"/>
        <end position="221"/>
    </location>
</feature>
<dbReference type="EMBL" id="MN738889">
    <property type="protein sequence ID" value="QHT30041.1"/>
    <property type="molecule type" value="Genomic_DNA"/>
</dbReference>